<keyword evidence="4" id="KW-1185">Reference proteome</keyword>
<dbReference type="SUPFAM" id="SSF52972">
    <property type="entry name" value="ITPase-like"/>
    <property type="match status" value="1"/>
</dbReference>
<dbReference type="OrthoDB" id="3527985at2"/>
<dbReference type="Proteomes" id="UP000266615">
    <property type="component" value="Unassembled WGS sequence"/>
</dbReference>
<dbReference type="InterPro" id="IPR029001">
    <property type="entry name" value="ITPase-like_fam"/>
</dbReference>
<dbReference type="Gene3D" id="3.90.950.10">
    <property type="match status" value="1"/>
</dbReference>
<dbReference type="AlphaFoldDB" id="A0A3A4FAQ1"/>
<dbReference type="PIRSF" id="PIRSF006305">
    <property type="entry name" value="Maf"/>
    <property type="match status" value="1"/>
</dbReference>
<dbReference type="PANTHER" id="PTHR43213">
    <property type="entry name" value="BIFUNCTIONAL DTTP/UTP PYROPHOSPHATASE/METHYLTRANSFERASE PROTEIN-RELATED"/>
    <property type="match status" value="1"/>
</dbReference>
<evidence type="ECO:0000313" key="4">
    <source>
        <dbReference type="Proteomes" id="UP000266615"/>
    </source>
</evidence>
<protein>
    <submittedName>
        <fullName evidence="3">Septum formation inhibitor Maf</fullName>
    </submittedName>
</protein>
<dbReference type="InterPro" id="IPR003697">
    <property type="entry name" value="Maf-like"/>
</dbReference>
<evidence type="ECO:0000256" key="2">
    <source>
        <dbReference type="ARBA" id="ARBA00022801"/>
    </source>
</evidence>
<reference evidence="3 4" key="1">
    <citation type="submission" date="2018-09" db="EMBL/GenBank/DDBJ databases">
        <title>Nesterenkonia natronophila sp. nov., an alkaliphilic actinobacteriume isolated from a soda lake, and emended description of the genus Nesterenkonia.</title>
        <authorList>
            <person name="Menes R.J."/>
            <person name="Iriarte A."/>
        </authorList>
    </citation>
    <scope>NUCLEOTIDE SEQUENCE [LARGE SCALE GENOMIC DNA]</scope>
    <source>
        <strain evidence="3 4">M8</strain>
    </source>
</reference>
<dbReference type="GO" id="GO:0047429">
    <property type="term" value="F:nucleoside triphosphate diphosphatase activity"/>
    <property type="evidence" value="ECO:0007669"/>
    <property type="project" value="InterPro"/>
</dbReference>
<keyword evidence="2" id="KW-0378">Hydrolase</keyword>
<proteinExistence type="predicted"/>
<accession>A0A3A4FAQ1</accession>
<comment type="cofactor">
    <cofactor evidence="1">
        <name>a divalent metal cation</name>
        <dbReference type="ChEBI" id="CHEBI:60240"/>
    </cofactor>
</comment>
<evidence type="ECO:0000313" key="3">
    <source>
        <dbReference type="EMBL" id="RJN32227.1"/>
    </source>
</evidence>
<dbReference type="EMBL" id="QYZP01000002">
    <property type="protein sequence ID" value="RJN32227.1"/>
    <property type="molecule type" value="Genomic_DNA"/>
</dbReference>
<dbReference type="Pfam" id="PF02545">
    <property type="entry name" value="Maf"/>
    <property type="match status" value="1"/>
</dbReference>
<name>A0A3A4FAQ1_9MICC</name>
<evidence type="ECO:0000256" key="1">
    <source>
        <dbReference type="ARBA" id="ARBA00001968"/>
    </source>
</evidence>
<organism evidence="3 4">
    <name type="scientific">Nesterenkonia natronophila</name>
    <dbReference type="NCBI Taxonomy" id="2174932"/>
    <lineage>
        <taxon>Bacteria</taxon>
        <taxon>Bacillati</taxon>
        <taxon>Actinomycetota</taxon>
        <taxon>Actinomycetes</taxon>
        <taxon>Micrococcales</taxon>
        <taxon>Micrococcaceae</taxon>
        <taxon>Nesterenkonia</taxon>
    </lineage>
</organism>
<comment type="caution">
    <text evidence="3">The sequence shown here is derived from an EMBL/GenBank/DDBJ whole genome shotgun (WGS) entry which is preliminary data.</text>
</comment>
<gene>
    <name evidence="3" type="ORF">D3250_06355</name>
</gene>
<sequence>MILTEAGIAFDVVVSTVNEPAVVASAVDAGGPLSPAEEALLLARAKAEDVAARPRARGALVLGCDSVFELGGVTYGKPYEIDVAVERWQLMRGQTGTLHTGHWLVDTTENPQSKQSRWSAPGLEYILGSAPTGQTRELSAAGETVSSDVLFGHPTGEEIRAYAETGEPLQCAGAFTLEGGAADFIERVDGDREAVIGVSPRAVARLMERLGHDLKEYTGVRKAP</sequence>
<dbReference type="PANTHER" id="PTHR43213:SF5">
    <property type="entry name" value="BIFUNCTIONAL DTTP_UTP PYROPHOSPHATASE_METHYLTRANSFERASE PROTEIN-RELATED"/>
    <property type="match status" value="1"/>
</dbReference>